<dbReference type="InterPro" id="IPR029064">
    <property type="entry name" value="Ribosomal_eL30-like_sf"/>
</dbReference>
<gene>
    <name evidence="1" type="ORF">JHE00_08280</name>
</gene>
<protein>
    <recommendedName>
        <fullName evidence="3">Peptide chain release factor 2</fullName>
    </recommendedName>
</protein>
<sequence>MDTTGLRELVTTDGPFASVYFNDSHDTADAAKQLELRWREVRERLEEQGAQQATLDAMSSAVLDSQPPVGRSGRALVAAGDRVLVDSELDAPPEHAVARLSELPYLVPLAELGERPPAHVVVVADHVGADVTAFDIDGNVVDEQTVEGSENSVHKVRGGGPAHRDIQSRAEETAKHNIGRIADVVGAVARGIGAGLVVLAGESQARKELHDALPEQARRVATELQSGARNDNGSDNELREQVAALLTRTKQARRDEAAERFRAAFGQQQGLAVQGLQATTAALREANVEVLLVGDPGDAEVFTGGEPTLVALRRDELETLGADSISRQRVDEALPAAAIAGAAEIVATGETLEPTDGVAALLRHS</sequence>
<proteinExistence type="predicted"/>
<dbReference type="Gene3D" id="3.30.1330.30">
    <property type="match status" value="1"/>
</dbReference>
<dbReference type="AlphaFoldDB" id="A0A934QRG2"/>
<comment type="caution">
    <text evidence="1">The sequence shown here is derived from an EMBL/GenBank/DDBJ whole genome shotgun (WGS) entry which is preliminary data.</text>
</comment>
<accession>A0A934QRG2</accession>
<evidence type="ECO:0000313" key="2">
    <source>
        <dbReference type="Proteomes" id="UP000635245"/>
    </source>
</evidence>
<name>A0A934QRG2_9PSEU</name>
<keyword evidence="2" id="KW-1185">Reference proteome</keyword>
<evidence type="ECO:0008006" key="3">
    <source>
        <dbReference type="Google" id="ProtNLM"/>
    </source>
</evidence>
<evidence type="ECO:0000313" key="1">
    <source>
        <dbReference type="EMBL" id="MBK1784324.1"/>
    </source>
</evidence>
<organism evidence="1 2">
    <name type="scientific">Prauserella cavernicola</name>
    <dbReference type="NCBI Taxonomy" id="2800127"/>
    <lineage>
        <taxon>Bacteria</taxon>
        <taxon>Bacillati</taxon>
        <taxon>Actinomycetota</taxon>
        <taxon>Actinomycetes</taxon>
        <taxon>Pseudonocardiales</taxon>
        <taxon>Pseudonocardiaceae</taxon>
        <taxon>Prauserella</taxon>
    </lineage>
</organism>
<dbReference type="InterPro" id="IPR040701">
    <property type="entry name" value="Bact_RF_family2"/>
</dbReference>
<dbReference type="EMBL" id="JAENJH010000002">
    <property type="protein sequence ID" value="MBK1784324.1"/>
    <property type="molecule type" value="Genomic_DNA"/>
</dbReference>
<dbReference type="RefSeq" id="WP_200316632.1">
    <property type="nucleotide sequence ID" value="NZ_JAENJH010000002.1"/>
</dbReference>
<dbReference type="Proteomes" id="UP000635245">
    <property type="component" value="Unassembled WGS sequence"/>
</dbReference>
<reference evidence="1" key="1">
    <citation type="submission" date="2020-12" db="EMBL/GenBank/DDBJ databases">
        <title>Prauserella sp. ASG 168, a novel actinomycete isolated from cave rock.</title>
        <authorList>
            <person name="Suriyachadkun C."/>
        </authorList>
    </citation>
    <scope>NUCLEOTIDE SEQUENCE</scope>
    <source>
        <strain evidence="1">ASG 168</strain>
    </source>
</reference>
<dbReference type="Pfam" id="PF18844">
    <property type="entry name" value="baeRF_family2"/>
    <property type="match status" value="1"/>
</dbReference>